<comment type="caution">
    <text evidence="1">The sequence shown here is derived from an EMBL/GenBank/DDBJ whole genome shotgun (WGS) entry which is preliminary data.</text>
</comment>
<dbReference type="AlphaFoldDB" id="A0A0F9XG95"/>
<dbReference type="EMBL" id="LAZR01000107">
    <property type="protein sequence ID" value="KKN90938.1"/>
    <property type="molecule type" value="Genomic_DNA"/>
</dbReference>
<organism evidence="1">
    <name type="scientific">marine sediment metagenome</name>
    <dbReference type="NCBI Taxonomy" id="412755"/>
    <lineage>
        <taxon>unclassified sequences</taxon>
        <taxon>metagenomes</taxon>
        <taxon>ecological metagenomes</taxon>
    </lineage>
</organism>
<proteinExistence type="predicted"/>
<sequence length="56" mass="6846">MSEESKFSEWYKTARKNENKKLIMRFLEDFEKVVSYFKLDGHLVSTIRAKWVEMIK</sequence>
<reference evidence="1" key="1">
    <citation type="journal article" date="2015" name="Nature">
        <title>Complex archaea that bridge the gap between prokaryotes and eukaryotes.</title>
        <authorList>
            <person name="Spang A."/>
            <person name="Saw J.H."/>
            <person name="Jorgensen S.L."/>
            <person name="Zaremba-Niedzwiedzka K."/>
            <person name="Martijn J."/>
            <person name="Lind A.E."/>
            <person name="van Eijk R."/>
            <person name="Schleper C."/>
            <person name="Guy L."/>
            <person name="Ettema T.J."/>
        </authorList>
    </citation>
    <scope>NUCLEOTIDE SEQUENCE</scope>
</reference>
<accession>A0A0F9XG95</accession>
<gene>
    <name evidence="1" type="ORF">LCGC14_0225220</name>
</gene>
<name>A0A0F9XG95_9ZZZZ</name>
<evidence type="ECO:0000313" key="1">
    <source>
        <dbReference type="EMBL" id="KKN90938.1"/>
    </source>
</evidence>
<protein>
    <submittedName>
        <fullName evidence="1">Uncharacterized protein</fullName>
    </submittedName>
</protein>